<keyword evidence="2" id="KW-1185">Reference proteome</keyword>
<accession>A0AAJ0MH26</accession>
<reference evidence="1" key="2">
    <citation type="submission" date="2023-06" db="EMBL/GenBank/DDBJ databases">
        <authorList>
            <consortium name="Lawrence Berkeley National Laboratory"/>
            <person name="Haridas S."/>
            <person name="Hensen N."/>
            <person name="Bonometti L."/>
            <person name="Westerberg I."/>
            <person name="Brannstrom I.O."/>
            <person name="Guillou S."/>
            <person name="Cros-Aarteil S."/>
            <person name="Calhoun S."/>
            <person name="Kuo A."/>
            <person name="Mondo S."/>
            <person name="Pangilinan J."/>
            <person name="Riley R."/>
            <person name="Labutti K."/>
            <person name="Andreopoulos B."/>
            <person name="Lipzen A."/>
            <person name="Chen C."/>
            <person name="Yanf M."/>
            <person name="Daum C."/>
            <person name="Ng V."/>
            <person name="Clum A."/>
            <person name="Steindorff A."/>
            <person name="Ohm R."/>
            <person name="Martin F."/>
            <person name="Silar P."/>
            <person name="Natvig D."/>
            <person name="Lalanne C."/>
            <person name="Gautier V."/>
            <person name="Ament-Velasquez S.L."/>
            <person name="Kruys A."/>
            <person name="Hutchinson M.I."/>
            <person name="Powell A.J."/>
            <person name="Barry K."/>
            <person name="Miller A.N."/>
            <person name="Grigoriev I.V."/>
            <person name="Debuchy R."/>
            <person name="Gladieux P."/>
            <person name="Thoren M.H."/>
            <person name="Johannesson H."/>
        </authorList>
    </citation>
    <scope>NUCLEOTIDE SEQUENCE</scope>
    <source>
        <strain evidence="1">CBS 955.72</strain>
    </source>
</reference>
<dbReference type="AlphaFoldDB" id="A0AAJ0MH26"/>
<evidence type="ECO:0000313" key="2">
    <source>
        <dbReference type="Proteomes" id="UP001275084"/>
    </source>
</evidence>
<dbReference type="EMBL" id="JAUIQD010000002">
    <property type="protein sequence ID" value="KAK3358716.1"/>
    <property type="molecule type" value="Genomic_DNA"/>
</dbReference>
<protein>
    <submittedName>
        <fullName evidence="1">Uncharacterized protein</fullName>
    </submittedName>
</protein>
<evidence type="ECO:0000313" key="1">
    <source>
        <dbReference type="EMBL" id="KAK3358716.1"/>
    </source>
</evidence>
<dbReference type="Proteomes" id="UP001275084">
    <property type="component" value="Unassembled WGS sequence"/>
</dbReference>
<sequence>MLWLFAFLGPSDTASICRLLLSFTSHTASFLQRKAADRHKTYIACVLPLQDISRYPASTPRGRHRHRHRHRQLVRYQAPPPPPPPPICQVCLIPSQATAALRTLPSLCPLRCVAVLLSRACNQSVELRVWERVGVRVCARRASSVCASWCVYVYVSLTHVRRTRLMFLRTKTSPHPHPHTELR</sequence>
<comment type="caution">
    <text evidence="1">The sequence shown here is derived from an EMBL/GenBank/DDBJ whole genome shotgun (WGS) entry which is preliminary data.</text>
</comment>
<reference evidence="1" key="1">
    <citation type="journal article" date="2023" name="Mol. Phylogenet. Evol.">
        <title>Genome-scale phylogeny and comparative genomics of the fungal order Sordariales.</title>
        <authorList>
            <person name="Hensen N."/>
            <person name="Bonometti L."/>
            <person name="Westerberg I."/>
            <person name="Brannstrom I.O."/>
            <person name="Guillou S."/>
            <person name="Cros-Aarteil S."/>
            <person name="Calhoun S."/>
            <person name="Haridas S."/>
            <person name="Kuo A."/>
            <person name="Mondo S."/>
            <person name="Pangilinan J."/>
            <person name="Riley R."/>
            <person name="LaButti K."/>
            <person name="Andreopoulos B."/>
            <person name="Lipzen A."/>
            <person name="Chen C."/>
            <person name="Yan M."/>
            <person name="Daum C."/>
            <person name="Ng V."/>
            <person name="Clum A."/>
            <person name="Steindorff A."/>
            <person name="Ohm R.A."/>
            <person name="Martin F."/>
            <person name="Silar P."/>
            <person name="Natvig D.O."/>
            <person name="Lalanne C."/>
            <person name="Gautier V."/>
            <person name="Ament-Velasquez S.L."/>
            <person name="Kruys A."/>
            <person name="Hutchinson M.I."/>
            <person name="Powell A.J."/>
            <person name="Barry K."/>
            <person name="Miller A.N."/>
            <person name="Grigoriev I.V."/>
            <person name="Debuchy R."/>
            <person name="Gladieux P."/>
            <person name="Hiltunen Thoren M."/>
            <person name="Johannesson H."/>
        </authorList>
    </citation>
    <scope>NUCLEOTIDE SEQUENCE</scope>
    <source>
        <strain evidence="1">CBS 955.72</strain>
    </source>
</reference>
<name>A0AAJ0MH26_9PEZI</name>
<gene>
    <name evidence="1" type="ORF">B0T25DRAFT_73582</name>
</gene>
<proteinExistence type="predicted"/>
<organism evidence="1 2">
    <name type="scientific">Lasiosphaeria hispida</name>
    <dbReference type="NCBI Taxonomy" id="260671"/>
    <lineage>
        <taxon>Eukaryota</taxon>
        <taxon>Fungi</taxon>
        <taxon>Dikarya</taxon>
        <taxon>Ascomycota</taxon>
        <taxon>Pezizomycotina</taxon>
        <taxon>Sordariomycetes</taxon>
        <taxon>Sordariomycetidae</taxon>
        <taxon>Sordariales</taxon>
        <taxon>Lasiosphaeriaceae</taxon>
        <taxon>Lasiosphaeria</taxon>
    </lineage>
</organism>